<dbReference type="EMBL" id="FR872653">
    <property type="protein sequence ID" value="CCB91474.1"/>
    <property type="molecule type" value="Genomic_DNA"/>
</dbReference>
<keyword evidence="1" id="KW-0812">Transmembrane</keyword>
<feature type="transmembrane region" description="Helical" evidence="1">
    <location>
        <begin position="489"/>
        <end position="510"/>
    </location>
</feature>
<dbReference type="AlphaFoldDB" id="F8LDJ8"/>
<organism evidence="2">
    <name type="scientific">Waddlia chondrophila 2032/99</name>
    <dbReference type="NCBI Taxonomy" id="765953"/>
    <lineage>
        <taxon>Bacteria</taxon>
        <taxon>Pseudomonadati</taxon>
        <taxon>Chlamydiota</taxon>
        <taxon>Chlamydiia</taxon>
        <taxon>Parachlamydiales</taxon>
        <taxon>Waddliaceae</taxon>
        <taxon>Waddlia</taxon>
    </lineage>
</organism>
<keyword evidence="1" id="KW-0472">Membrane</keyword>
<gene>
    <name evidence="2" type="ORF">WCH_AD02160</name>
</gene>
<sequence>MAVSLDLDCGDVFNQFSKEGKFADVSKNFFESRSNYYKLTKHTVEYAFAIAEVTSIVPLQFIPIFEAIRSIVTVAFKALSIYHNVEKIKKSHQELALCKVKVEKWSQEHRDDAPFDRHSLFQLRDRYLGKIQLLQEKPEKEAFDRFRKNRWQEYLKLIEDAIEGTDAKAMQVLQSKFAMRKERKAASWQKKEHDLHLKIKKSYLEIAISIGGIALEAMTIISIAFIPLSAGSTFIAVKLGSNILVGAMEYGKYLWWSTHKKENPGVIAIKSIEHIGTSVAKTKLLPYSSVMHPSLIKGACKTAFSLIRVFHSRYNYMDNHYAIGECKRNIEHLKKKNIVLMQASHKIASGDRKEMFRILNKYETKKSGALSIIQDYEEALEREETTRNPDELIAMIGIMKADIKKWERYIEALRRALDTNDLSDAKIAANCLCERNGRRISNWKLSEQLHQKNNLKEGMKTALSIVEIARFAFLITAISLALVGMGINLLPYLFASSLFANVLYMAYAWFTMKTNKEIDGIIDLWSRDEIAPSTF</sequence>
<evidence type="ECO:0000313" key="2">
    <source>
        <dbReference type="EMBL" id="CCB91474.1"/>
    </source>
</evidence>
<proteinExistence type="predicted"/>
<feature type="transmembrane region" description="Helical" evidence="1">
    <location>
        <begin position="203"/>
        <end position="226"/>
    </location>
</feature>
<keyword evidence="1" id="KW-1133">Transmembrane helix</keyword>
<evidence type="ECO:0000256" key="1">
    <source>
        <dbReference type="SAM" id="Phobius"/>
    </source>
</evidence>
<protein>
    <submittedName>
        <fullName evidence="2">Putative membrane protein</fullName>
    </submittedName>
</protein>
<reference evidence="2" key="1">
    <citation type="submission" date="2011-05" db="EMBL/GenBank/DDBJ databases">
        <title>Unity in variety -- the pan-genome of the Chlamydiae.</title>
        <authorList>
            <person name="Collingro A."/>
            <person name="Tischler P."/>
            <person name="Weinmaier T."/>
            <person name="Penz T."/>
            <person name="Heinz E."/>
            <person name="Brunham R.C."/>
            <person name="Read T.D."/>
            <person name="Bavoil P.M."/>
            <person name="Sachse K."/>
            <person name="Kahane S."/>
            <person name="Friedman M.G."/>
            <person name="Rattei T."/>
            <person name="Myers G.S.A."/>
            <person name="Horn M."/>
        </authorList>
    </citation>
    <scope>NUCLEOTIDE SEQUENCE</scope>
    <source>
        <strain evidence="2">2032/99</strain>
    </source>
</reference>
<accession>F8LDJ8</accession>
<feature type="transmembrane region" description="Helical" evidence="1">
    <location>
        <begin position="462"/>
        <end position="483"/>
    </location>
</feature>
<name>F8LDJ8_9BACT</name>